<comment type="caution">
    <text evidence="2">The sequence shown here is derived from an EMBL/GenBank/DDBJ whole genome shotgun (WGS) entry which is preliminary data.</text>
</comment>
<gene>
    <name evidence="2" type="ORF">CH341_06005</name>
</gene>
<dbReference type="Proteomes" id="UP000249130">
    <property type="component" value="Unassembled WGS sequence"/>
</dbReference>
<reference evidence="2 3" key="1">
    <citation type="submission" date="2017-07" db="EMBL/GenBank/DDBJ databases">
        <title>Draft Genome Sequences of Select Purple Nonsulfur Bacteria.</title>
        <authorList>
            <person name="Lasarre B."/>
            <person name="Mckinlay J.B."/>
        </authorList>
    </citation>
    <scope>NUCLEOTIDE SEQUENCE [LARGE SCALE GENOMIC DNA]</scope>
    <source>
        <strain evidence="2 3">DSM 5909</strain>
    </source>
</reference>
<organism evidence="2 3">
    <name type="scientific">Rhodoplanes roseus</name>
    <dbReference type="NCBI Taxonomy" id="29409"/>
    <lineage>
        <taxon>Bacteria</taxon>
        <taxon>Pseudomonadati</taxon>
        <taxon>Pseudomonadota</taxon>
        <taxon>Alphaproteobacteria</taxon>
        <taxon>Hyphomicrobiales</taxon>
        <taxon>Nitrobacteraceae</taxon>
        <taxon>Rhodoplanes</taxon>
    </lineage>
</organism>
<dbReference type="EMBL" id="NPEX01000026">
    <property type="protein sequence ID" value="RAI45028.1"/>
    <property type="molecule type" value="Genomic_DNA"/>
</dbReference>
<proteinExistence type="predicted"/>
<evidence type="ECO:0000256" key="1">
    <source>
        <dbReference type="SAM" id="MobiDB-lite"/>
    </source>
</evidence>
<evidence type="ECO:0000313" key="2">
    <source>
        <dbReference type="EMBL" id="RAI45028.1"/>
    </source>
</evidence>
<feature type="compositionally biased region" description="Basic residues" evidence="1">
    <location>
        <begin position="88"/>
        <end position="98"/>
    </location>
</feature>
<accession>A0A327LBB0</accession>
<sequence length="98" mass="11005">MAFRADPEADARRRHEFVLSEHAMTPKQRLPRRFPVGTRLVVEGEPDRKGALRVVSRYVVMPNGQRYDLMPSADGPSPQGPMPPRTGGARRRRQAVSA</sequence>
<protein>
    <submittedName>
        <fullName evidence="2">Uncharacterized protein</fullName>
    </submittedName>
</protein>
<feature type="region of interest" description="Disordered" evidence="1">
    <location>
        <begin position="69"/>
        <end position="98"/>
    </location>
</feature>
<name>A0A327LBB0_9BRAD</name>
<keyword evidence="3" id="KW-1185">Reference proteome</keyword>
<dbReference type="AlphaFoldDB" id="A0A327LBB0"/>
<evidence type="ECO:0000313" key="3">
    <source>
        <dbReference type="Proteomes" id="UP000249130"/>
    </source>
</evidence>